<name>A0A6A6GAG7_9PEZI</name>
<accession>A0A6A6GAG7</accession>
<evidence type="ECO:0000313" key="1">
    <source>
        <dbReference type="EMBL" id="KAF2222715.1"/>
    </source>
</evidence>
<sequence length="74" mass="8147">MSALGELRTSRHRRPKASISVRAVSRAYSLQPTSAAQGLPVAIWLFLHGYCSFQKVGRRAKRGDRPPGPGAREM</sequence>
<dbReference type="AlphaFoldDB" id="A0A6A6GAG7"/>
<dbReference type="Proteomes" id="UP000799538">
    <property type="component" value="Unassembled WGS sequence"/>
</dbReference>
<proteinExistence type="predicted"/>
<gene>
    <name evidence="1" type="ORF">BDZ85DRAFT_264102</name>
</gene>
<organism evidence="1 2">
    <name type="scientific">Elsinoe ampelina</name>
    <dbReference type="NCBI Taxonomy" id="302913"/>
    <lineage>
        <taxon>Eukaryota</taxon>
        <taxon>Fungi</taxon>
        <taxon>Dikarya</taxon>
        <taxon>Ascomycota</taxon>
        <taxon>Pezizomycotina</taxon>
        <taxon>Dothideomycetes</taxon>
        <taxon>Dothideomycetidae</taxon>
        <taxon>Myriangiales</taxon>
        <taxon>Elsinoaceae</taxon>
        <taxon>Elsinoe</taxon>
    </lineage>
</organism>
<reference evidence="2" key="1">
    <citation type="journal article" date="2020" name="Stud. Mycol.">
        <title>101 Dothideomycetes genomes: A test case for predicting lifestyles and emergence of pathogens.</title>
        <authorList>
            <person name="Haridas S."/>
            <person name="Albert R."/>
            <person name="Binder M."/>
            <person name="Bloem J."/>
            <person name="LaButti K."/>
            <person name="Salamov A."/>
            <person name="Andreopoulos B."/>
            <person name="Baker S."/>
            <person name="Barry K."/>
            <person name="Bills G."/>
            <person name="Bluhm B."/>
            <person name="Cannon C."/>
            <person name="Castanera R."/>
            <person name="Culley D."/>
            <person name="Daum C."/>
            <person name="Ezra D."/>
            <person name="Gonzalez J."/>
            <person name="Henrissat B."/>
            <person name="Kuo A."/>
            <person name="Liang C."/>
            <person name="Lipzen A."/>
            <person name="Lutzoni F."/>
            <person name="Magnuson J."/>
            <person name="Mondo S."/>
            <person name="Nolan M."/>
            <person name="Ohm R."/>
            <person name="Pangilinan J."/>
            <person name="Park H.-J."/>
            <person name="Ramirez L."/>
            <person name="Alfaro M."/>
            <person name="Sun H."/>
            <person name="Tritt A."/>
            <person name="Yoshinaga Y."/>
            <person name="Zwiers L.-H."/>
            <person name="Turgeon B."/>
            <person name="Goodwin S."/>
            <person name="Spatafora J."/>
            <person name="Crous P."/>
            <person name="Grigoriev I."/>
        </authorList>
    </citation>
    <scope>NUCLEOTIDE SEQUENCE [LARGE SCALE GENOMIC DNA]</scope>
    <source>
        <strain evidence="2">CECT 20119</strain>
    </source>
</reference>
<dbReference type="EMBL" id="ML992508">
    <property type="protein sequence ID" value="KAF2222715.1"/>
    <property type="molecule type" value="Genomic_DNA"/>
</dbReference>
<keyword evidence="2" id="KW-1185">Reference proteome</keyword>
<evidence type="ECO:0000313" key="2">
    <source>
        <dbReference type="Proteomes" id="UP000799538"/>
    </source>
</evidence>
<protein>
    <submittedName>
        <fullName evidence="1">Uncharacterized protein</fullName>
    </submittedName>
</protein>